<name>A0A6F9DYA2_9BACL</name>
<dbReference type="Proteomes" id="UP000502196">
    <property type="component" value="Chromosome"/>
</dbReference>
<reference evidence="1 2" key="1">
    <citation type="submission" date="2020-04" db="EMBL/GenBank/DDBJ databases">
        <authorList>
            <person name="Hogendoorn C."/>
        </authorList>
    </citation>
    <scope>NUCLEOTIDE SEQUENCE [LARGE SCALE GENOMIC DNA]</scope>
    <source>
        <strain evidence="1">COOX1</strain>
    </source>
</reference>
<organism evidence="1 2">
    <name type="scientific">Kyrpidia spormannii</name>
    <dbReference type="NCBI Taxonomy" id="2055160"/>
    <lineage>
        <taxon>Bacteria</taxon>
        <taxon>Bacillati</taxon>
        <taxon>Bacillota</taxon>
        <taxon>Bacilli</taxon>
        <taxon>Bacillales</taxon>
        <taxon>Alicyclobacillaceae</taxon>
        <taxon>Kyrpidia</taxon>
    </lineage>
</organism>
<dbReference type="AlphaFoldDB" id="A0A6F9DYA2"/>
<proteinExistence type="predicted"/>
<sequence>MVGAAVVRVVRMARAWGKGGLEEYDLSKWGGGVCPPLAELAVHWERTDGDC</sequence>
<gene>
    <name evidence="1" type="ORF">COOX1_0342</name>
</gene>
<evidence type="ECO:0000313" key="1">
    <source>
        <dbReference type="EMBL" id="CAB3390306.1"/>
    </source>
</evidence>
<protein>
    <submittedName>
        <fullName evidence="1">Uncharacterized protein</fullName>
    </submittedName>
</protein>
<evidence type="ECO:0000313" key="2">
    <source>
        <dbReference type="Proteomes" id="UP000502196"/>
    </source>
</evidence>
<accession>A0A6F9DYA2</accession>
<dbReference type="EMBL" id="LR792683">
    <property type="protein sequence ID" value="CAB3390306.1"/>
    <property type="molecule type" value="Genomic_DNA"/>
</dbReference>